<evidence type="ECO:0000259" key="2">
    <source>
        <dbReference type="Pfam" id="PF18914"/>
    </source>
</evidence>
<protein>
    <recommendedName>
        <fullName evidence="2">DUF5666 domain-containing protein</fullName>
    </recommendedName>
</protein>
<gene>
    <name evidence="3" type="ORF">D1115_19550</name>
</gene>
<name>A0ABN5PN65_9VIBR</name>
<keyword evidence="1" id="KW-0732">Signal</keyword>
<sequence length="111" mass="11923">MRKITLPLFLLFGACVSSASFAATQTDTAPERLESFECAGLVNSYDADTRSFVLSCQAEHVPDFQTKTVMIDDDTQITGIQESNLDGATVEVEGVVSGGKNLAKEIELSDD</sequence>
<evidence type="ECO:0000256" key="1">
    <source>
        <dbReference type="SAM" id="SignalP"/>
    </source>
</evidence>
<keyword evidence="4" id="KW-1185">Reference proteome</keyword>
<dbReference type="InterPro" id="IPR043724">
    <property type="entry name" value="DUF5666"/>
</dbReference>
<dbReference type="EMBL" id="CP032094">
    <property type="protein sequence ID" value="AXY03116.1"/>
    <property type="molecule type" value="Genomic_DNA"/>
</dbReference>
<feature type="chain" id="PRO_5045351060" description="DUF5666 domain-containing protein" evidence="1">
    <location>
        <begin position="23"/>
        <end position="111"/>
    </location>
</feature>
<evidence type="ECO:0000313" key="4">
    <source>
        <dbReference type="Proteomes" id="UP000262832"/>
    </source>
</evidence>
<reference evidence="3 4" key="1">
    <citation type="submission" date="2018-08" db="EMBL/GenBank/DDBJ databases">
        <title>Genomic taxonomy of the Vibrionaceae family.</title>
        <authorList>
            <person name="Gomez-Gil B."/>
            <person name="Tanaka M."/>
            <person name="Sawabe T."/>
            <person name="Enciso-Ibarra K."/>
        </authorList>
    </citation>
    <scope>NUCLEOTIDE SEQUENCE [LARGE SCALE GENOMIC DNA]</scope>
    <source>
        <strain evidence="3 4">CAIM 1831</strain>
    </source>
</reference>
<dbReference type="Pfam" id="PF18914">
    <property type="entry name" value="DUF5666"/>
    <property type="match status" value="1"/>
</dbReference>
<feature type="domain" description="DUF5666" evidence="2">
    <location>
        <begin position="40"/>
        <end position="107"/>
    </location>
</feature>
<proteinExistence type="predicted"/>
<dbReference type="Proteomes" id="UP000262832">
    <property type="component" value="Chromosome II"/>
</dbReference>
<organism evidence="3 4">
    <name type="scientific">Vibrio alfacsensis</name>
    <dbReference type="NCBI Taxonomy" id="1074311"/>
    <lineage>
        <taxon>Bacteria</taxon>
        <taxon>Pseudomonadati</taxon>
        <taxon>Pseudomonadota</taxon>
        <taxon>Gammaproteobacteria</taxon>
        <taxon>Vibrionales</taxon>
        <taxon>Vibrionaceae</taxon>
        <taxon>Vibrio</taxon>
    </lineage>
</organism>
<accession>A0ABN5PN65</accession>
<feature type="signal peptide" evidence="1">
    <location>
        <begin position="1"/>
        <end position="22"/>
    </location>
</feature>
<evidence type="ECO:0000313" key="3">
    <source>
        <dbReference type="EMBL" id="AXY03116.1"/>
    </source>
</evidence>
<dbReference type="PROSITE" id="PS51257">
    <property type="entry name" value="PROKAR_LIPOPROTEIN"/>
    <property type="match status" value="1"/>
</dbReference>